<evidence type="ECO:0000256" key="2">
    <source>
        <dbReference type="ARBA" id="ARBA00022729"/>
    </source>
</evidence>
<dbReference type="Gene3D" id="2.40.20.10">
    <property type="entry name" value="Plasminogen Kringle 4"/>
    <property type="match status" value="5"/>
</dbReference>
<evidence type="ECO:0000256" key="5">
    <source>
        <dbReference type="PROSITE-ProRule" id="PRU00121"/>
    </source>
</evidence>
<dbReference type="InterPro" id="IPR038178">
    <property type="entry name" value="Kringle_sf"/>
</dbReference>
<comment type="caution">
    <text evidence="5">Lacks conserved residue(s) required for the propagation of feature annotation.</text>
</comment>
<feature type="disulfide bond" evidence="5">
    <location>
        <begin position="412"/>
        <end position="435"/>
    </location>
</feature>
<dbReference type="SUPFAM" id="SSF57440">
    <property type="entry name" value="Kringle-like"/>
    <property type="match status" value="5"/>
</dbReference>
<gene>
    <name evidence="7" type="ORF">IRJ41_025422</name>
</gene>
<evidence type="ECO:0000259" key="6">
    <source>
        <dbReference type="PROSITE" id="PS50070"/>
    </source>
</evidence>
<dbReference type="GO" id="GO:0006508">
    <property type="term" value="P:proteolysis"/>
    <property type="evidence" value="ECO:0007669"/>
    <property type="project" value="TreeGrafter"/>
</dbReference>
<evidence type="ECO:0000256" key="3">
    <source>
        <dbReference type="ARBA" id="ARBA00022737"/>
    </source>
</evidence>
<keyword evidence="2" id="KW-0732">Signal</keyword>
<dbReference type="InterPro" id="IPR013806">
    <property type="entry name" value="Kringle-like"/>
</dbReference>
<dbReference type="GO" id="GO:0005102">
    <property type="term" value="F:signaling receptor binding"/>
    <property type="evidence" value="ECO:0007669"/>
    <property type="project" value="TreeGrafter"/>
</dbReference>
<dbReference type="PANTHER" id="PTHR24261">
    <property type="entry name" value="PLASMINOGEN-RELATED"/>
    <property type="match status" value="1"/>
</dbReference>
<keyword evidence="8" id="KW-1185">Reference proteome</keyword>
<evidence type="ECO:0000313" key="7">
    <source>
        <dbReference type="EMBL" id="KAI7800149.1"/>
    </source>
</evidence>
<organism evidence="7 8">
    <name type="scientific">Triplophysa rosa</name>
    <name type="common">Cave loach</name>
    <dbReference type="NCBI Taxonomy" id="992332"/>
    <lineage>
        <taxon>Eukaryota</taxon>
        <taxon>Metazoa</taxon>
        <taxon>Chordata</taxon>
        <taxon>Craniata</taxon>
        <taxon>Vertebrata</taxon>
        <taxon>Euteleostomi</taxon>
        <taxon>Actinopterygii</taxon>
        <taxon>Neopterygii</taxon>
        <taxon>Teleostei</taxon>
        <taxon>Ostariophysi</taxon>
        <taxon>Cypriniformes</taxon>
        <taxon>Nemacheilidae</taxon>
        <taxon>Triplophysa</taxon>
    </lineage>
</organism>
<evidence type="ECO:0000313" key="8">
    <source>
        <dbReference type="Proteomes" id="UP001059041"/>
    </source>
</evidence>
<dbReference type="PANTHER" id="PTHR24261:SF13">
    <property type="entry name" value="PLASMINOGEN"/>
    <property type="match status" value="1"/>
</dbReference>
<accession>A0A9W7WI11</accession>
<dbReference type="FunFam" id="2.40.20.10:FF:000011">
    <property type="entry name" value="Plasminogen"/>
    <property type="match status" value="3"/>
</dbReference>
<feature type="disulfide bond" evidence="5">
    <location>
        <begin position="98"/>
        <end position="175"/>
    </location>
</feature>
<dbReference type="AlphaFoldDB" id="A0A9W7WI11"/>
<feature type="disulfide bond" evidence="5">
    <location>
        <begin position="322"/>
        <end position="345"/>
    </location>
</feature>
<reference evidence="7" key="1">
    <citation type="submission" date="2021-02" db="EMBL/GenBank/DDBJ databases">
        <title>Comparative genomics reveals that relaxation of natural selection precedes convergent phenotypic evolution of cavefish.</title>
        <authorList>
            <person name="Peng Z."/>
        </authorList>
    </citation>
    <scope>NUCLEOTIDE SEQUENCE</scope>
    <source>
        <tissue evidence="7">Muscle</tissue>
    </source>
</reference>
<dbReference type="PROSITE" id="PS50070">
    <property type="entry name" value="KRINGLE_2"/>
    <property type="match status" value="5"/>
</dbReference>
<feature type="domain" description="Kringle" evidence="6">
    <location>
        <begin position="9"/>
        <end position="85"/>
    </location>
</feature>
<evidence type="ECO:0000256" key="4">
    <source>
        <dbReference type="ARBA" id="ARBA00023157"/>
    </source>
</evidence>
<feature type="disulfide bond" evidence="5">
    <location>
        <begin position="210"/>
        <end position="249"/>
    </location>
</feature>
<evidence type="ECO:0000256" key="1">
    <source>
        <dbReference type="ARBA" id="ARBA00022572"/>
    </source>
</evidence>
<dbReference type="FunFam" id="2.40.20.10:FF:000004">
    <property type="entry name" value="Hepatocyte growth factor"/>
    <property type="match status" value="1"/>
</dbReference>
<dbReference type="PRINTS" id="PR00018">
    <property type="entry name" value="KRINGLE"/>
</dbReference>
<comment type="caution">
    <text evidence="7">The sequence shown here is derived from an EMBL/GenBank/DDBJ whole genome shotgun (WGS) entry which is preliminary data.</text>
</comment>
<dbReference type="CDD" id="cd00108">
    <property type="entry name" value="KR"/>
    <property type="match status" value="5"/>
</dbReference>
<dbReference type="GO" id="GO:0004175">
    <property type="term" value="F:endopeptidase activity"/>
    <property type="evidence" value="ECO:0007669"/>
    <property type="project" value="TreeGrafter"/>
</dbReference>
<feature type="disulfide bond" evidence="5">
    <location>
        <begin position="238"/>
        <end position="261"/>
    </location>
</feature>
<feature type="domain" description="Kringle" evidence="6">
    <location>
        <begin position="362"/>
        <end position="440"/>
    </location>
</feature>
<feature type="disulfide bond" evidence="5">
    <location>
        <begin position="57"/>
        <end position="80"/>
    </location>
</feature>
<keyword evidence="3" id="KW-0677">Repeat</keyword>
<dbReference type="Proteomes" id="UP001059041">
    <property type="component" value="Linkage Group LG15"/>
</dbReference>
<feature type="domain" description="Kringle" evidence="6">
    <location>
        <begin position="274"/>
        <end position="350"/>
    </location>
</feature>
<dbReference type="EMBL" id="JAFHDT010000015">
    <property type="protein sequence ID" value="KAI7800149.1"/>
    <property type="molecule type" value="Genomic_DNA"/>
</dbReference>
<proteinExistence type="predicted"/>
<feature type="disulfide bond" evidence="5">
    <location>
        <begin position="363"/>
        <end position="440"/>
    </location>
</feature>
<dbReference type="InterPro" id="IPR000001">
    <property type="entry name" value="Kringle"/>
</dbReference>
<feature type="domain" description="Kringle" evidence="6">
    <location>
        <begin position="97"/>
        <end position="175"/>
    </location>
</feature>
<dbReference type="Pfam" id="PF00051">
    <property type="entry name" value="Kringle"/>
    <property type="match status" value="5"/>
</dbReference>
<keyword evidence="4 5" id="KW-1015">Disulfide bond</keyword>
<dbReference type="InterPro" id="IPR050759">
    <property type="entry name" value="Serine_protease_kringle"/>
</dbReference>
<feature type="domain" description="Kringle" evidence="6">
    <location>
        <begin position="188"/>
        <end position="266"/>
    </location>
</feature>
<keyword evidence="1 5" id="KW-0420">Kringle</keyword>
<feature type="disulfide bond" evidence="5">
    <location>
        <begin position="147"/>
        <end position="170"/>
    </location>
</feature>
<feature type="disulfide bond" evidence="5">
    <location>
        <begin position="119"/>
        <end position="158"/>
    </location>
</feature>
<dbReference type="GO" id="GO:0005615">
    <property type="term" value="C:extracellular space"/>
    <property type="evidence" value="ECO:0007669"/>
    <property type="project" value="TreeGrafter"/>
</dbReference>
<sequence>MDYTESTEDCMYCRGDDYRGKISTTESGHTCQRWDFDTQNKYTPSKYPEKNLEENYCRNPDGSPRPWCYSTDPSKPWDFCSIPRCRTEPATIVPEHTCITGDGSSFRGNISVTKSGKTCQSWISQTPHKHGRTPDNSPCKGLVENYCRNPGNDRAPWCFTTDPETRWEYCNVPRCQGTEPATIVPEHTCISGDGSSYRGTISVTKSGKTCQSWISQTPHTHGRTAEKYPCKGLVENYCRNPDNDKAPWCFTTDPETRWERCNVPKCEDQPESEDCMYCRGDDYRGKISTTESGHTCLRWDSDTQNKYKQSKYPEEKLEENYCRNPAGEPRPWCYTTDPSKRWQYCFIARCRTEPLTIVPEFTCITGDGSSYRGTTSVTKSGKSCQSWISQTPHTHGRTPDNYPCKGLVENYCRNPDNDRTPWCFTTDPKTRWEHCNVPKCDDQPKSGLY</sequence>
<feature type="disulfide bond" evidence="5">
    <location>
        <begin position="189"/>
        <end position="266"/>
    </location>
</feature>
<feature type="disulfide bond" evidence="5">
    <location>
        <begin position="384"/>
        <end position="423"/>
    </location>
</feature>
<name>A0A9W7WI11_TRIRA</name>
<protein>
    <submittedName>
        <fullName evidence="7">Plasminogen</fullName>
    </submittedName>
</protein>
<dbReference type="PROSITE" id="PS00021">
    <property type="entry name" value="KRINGLE_1"/>
    <property type="match status" value="5"/>
</dbReference>
<dbReference type="SMART" id="SM00130">
    <property type="entry name" value="KR"/>
    <property type="match status" value="5"/>
</dbReference>
<dbReference type="InterPro" id="IPR018056">
    <property type="entry name" value="Kringle_CS"/>
</dbReference>